<evidence type="ECO:0000313" key="3">
    <source>
        <dbReference type="Proteomes" id="UP000059680"/>
    </source>
</evidence>
<sequence>MAVTCGSGGVRRRQWRRLGTTSASSAANGEDIGSPAVECTAVMVVAAAVEGAALGADRGGWGRRRQEKRSVWAAAAAMAAKGDLDSAADRELGCSSAAAVHRSEEEEQSHVPAFFNCCYSRRSLKYKSITGSKLTRTTCNALVSDPISKQKQGVRQRKKYPTMVVQTVASLAEESRSSYRICWVP</sequence>
<reference evidence="3" key="1">
    <citation type="journal article" date="2005" name="Nature">
        <title>The map-based sequence of the rice genome.</title>
        <authorList>
            <consortium name="International rice genome sequencing project (IRGSP)"/>
            <person name="Matsumoto T."/>
            <person name="Wu J."/>
            <person name="Kanamori H."/>
            <person name="Katayose Y."/>
            <person name="Fujisawa M."/>
            <person name="Namiki N."/>
            <person name="Mizuno H."/>
            <person name="Yamamoto K."/>
            <person name="Antonio B.A."/>
            <person name="Baba T."/>
            <person name="Sakata K."/>
            <person name="Nagamura Y."/>
            <person name="Aoki H."/>
            <person name="Arikawa K."/>
            <person name="Arita K."/>
            <person name="Bito T."/>
            <person name="Chiden Y."/>
            <person name="Fujitsuka N."/>
            <person name="Fukunaka R."/>
            <person name="Hamada M."/>
            <person name="Harada C."/>
            <person name="Hayashi A."/>
            <person name="Hijishita S."/>
            <person name="Honda M."/>
            <person name="Hosokawa S."/>
            <person name="Ichikawa Y."/>
            <person name="Idonuma A."/>
            <person name="Iijima M."/>
            <person name="Ikeda M."/>
            <person name="Ikeno M."/>
            <person name="Ito K."/>
            <person name="Ito S."/>
            <person name="Ito T."/>
            <person name="Ito Y."/>
            <person name="Ito Y."/>
            <person name="Iwabuchi A."/>
            <person name="Kamiya K."/>
            <person name="Karasawa W."/>
            <person name="Kurita K."/>
            <person name="Katagiri S."/>
            <person name="Kikuta A."/>
            <person name="Kobayashi H."/>
            <person name="Kobayashi N."/>
            <person name="Machita K."/>
            <person name="Maehara T."/>
            <person name="Masukawa M."/>
            <person name="Mizubayashi T."/>
            <person name="Mukai Y."/>
            <person name="Nagasaki H."/>
            <person name="Nagata Y."/>
            <person name="Naito S."/>
            <person name="Nakashima M."/>
            <person name="Nakama Y."/>
            <person name="Nakamichi Y."/>
            <person name="Nakamura M."/>
            <person name="Meguro A."/>
            <person name="Negishi M."/>
            <person name="Ohta I."/>
            <person name="Ohta T."/>
            <person name="Okamoto M."/>
            <person name="Ono N."/>
            <person name="Saji S."/>
            <person name="Sakaguchi M."/>
            <person name="Sakai K."/>
            <person name="Shibata M."/>
            <person name="Shimokawa T."/>
            <person name="Song J."/>
            <person name="Takazaki Y."/>
            <person name="Terasawa K."/>
            <person name="Tsugane M."/>
            <person name="Tsuji K."/>
            <person name="Ueda S."/>
            <person name="Waki K."/>
            <person name="Yamagata H."/>
            <person name="Yamamoto M."/>
            <person name="Yamamoto S."/>
            <person name="Yamane H."/>
            <person name="Yoshiki S."/>
            <person name="Yoshihara R."/>
            <person name="Yukawa K."/>
            <person name="Zhong H."/>
            <person name="Yano M."/>
            <person name="Yuan Q."/>
            <person name="Ouyang S."/>
            <person name="Liu J."/>
            <person name="Jones K.M."/>
            <person name="Gansberger K."/>
            <person name="Moffat K."/>
            <person name="Hill J."/>
            <person name="Bera J."/>
            <person name="Fadrosh D."/>
            <person name="Jin S."/>
            <person name="Johri S."/>
            <person name="Kim M."/>
            <person name="Overton L."/>
            <person name="Reardon M."/>
            <person name="Tsitrin T."/>
            <person name="Vuong H."/>
            <person name="Weaver B."/>
            <person name="Ciecko A."/>
            <person name="Tallon L."/>
            <person name="Jackson J."/>
            <person name="Pai G."/>
            <person name="Aken S.V."/>
            <person name="Utterback T."/>
            <person name="Reidmuller S."/>
            <person name="Feldblyum T."/>
            <person name="Hsiao J."/>
            <person name="Zismann V."/>
            <person name="Iobst S."/>
            <person name="de Vazeille A.R."/>
            <person name="Buell C.R."/>
            <person name="Ying K."/>
            <person name="Li Y."/>
            <person name="Lu T."/>
            <person name="Huang Y."/>
            <person name="Zhao Q."/>
            <person name="Feng Q."/>
            <person name="Zhang L."/>
            <person name="Zhu J."/>
            <person name="Weng Q."/>
            <person name="Mu J."/>
            <person name="Lu Y."/>
            <person name="Fan D."/>
            <person name="Liu Y."/>
            <person name="Guan J."/>
            <person name="Zhang Y."/>
            <person name="Yu S."/>
            <person name="Liu X."/>
            <person name="Zhang Y."/>
            <person name="Hong G."/>
            <person name="Han B."/>
            <person name="Choisne N."/>
            <person name="Demange N."/>
            <person name="Orjeda G."/>
            <person name="Samain S."/>
            <person name="Cattolico L."/>
            <person name="Pelletier E."/>
            <person name="Couloux A."/>
            <person name="Segurens B."/>
            <person name="Wincker P."/>
            <person name="D'Hont A."/>
            <person name="Scarpelli C."/>
            <person name="Weissenbach J."/>
            <person name="Salanoubat M."/>
            <person name="Quetier F."/>
            <person name="Yu Y."/>
            <person name="Kim H.R."/>
            <person name="Rambo T."/>
            <person name="Currie J."/>
            <person name="Collura K."/>
            <person name="Luo M."/>
            <person name="Yang T."/>
            <person name="Ammiraju J.S.S."/>
            <person name="Engler F."/>
            <person name="Soderlund C."/>
            <person name="Wing R.A."/>
            <person name="Palmer L.E."/>
            <person name="de la Bastide M."/>
            <person name="Spiegel L."/>
            <person name="Nascimento L."/>
            <person name="Zutavern T."/>
            <person name="O'Shaughnessy A."/>
            <person name="Dike S."/>
            <person name="Dedhia N."/>
            <person name="Preston R."/>
            <person name="Balija V."/>
            <person name="McCombie W.R."/>
            <person name="Chow T."/>
            <person name="Chen H."/>
            <person name="Chung M."/>
            <person name="Chen C."/>
            <person name="Shaw J."/>
            <person name="Wu H."/>
            <person name="Hsiao K."/>
            <person name="Chao Y."/>
            <person name="Chu M."/>
            <person name="Cheng C."/>
            <person name="Hour A."/>
            <person name="Lee P."/>
            <person name="Lin S."/>
            <person name="Lin Y."/>
            <person name="Liou J."/>
            <person name="Liu S."/>
            <person name="Hsing Y."/>
            <person name="Raghuvanshi S."/>
            <person name="Mohanty A."/>
            <person name="Bharti A.K."/>
            <person name="Gaur A."/>
            <person name="Gupta V."/>
            <person name="Kumar D."/>
            <person name="Ravi V."/>
            <person name="Vij S."/>
            <person name="Kapur A."/>
            <person name="Khurana P."/>
            <person name="Khurana P."/>
            <person name="Khurana J.P."/>
            <person name="Tyagi A.K."/>
            <person name="Gaikwad K."/>
            <person name="Singh A."/>
            <person name="Dalal V."/>
            <person name="Srivastava S."/>
            <person name="Dixit A."/>
            <person name="Pal A.K."/>
            <person name="Ghazi I.A."/>
            <person name="Yadav M."/>
            <person name="Pandit A."/>
            <person name="Bhargava A."/>
            <person name="Sureshbabu K."/>
            <person name="Batra K."/>
            <person name="Sharma T.R."/>
            <person name="Mohapatra T."/>
            <person name="Singh N.K."/>
            <person name="Messing J."/>
            <person name="Nelson A.B."/>
            <person name="Fuks G."/>
            <person name="Kavchok S."/>
            <person name="Keizer G."/>
            <person name="Linton E."/>
            <person name="Llaca V."/>
            <person name="Song R."/>
            <person name="Tanyolac B."/>
            <person name="Young S."/>
            <person name="Ho-Il K."/>
            <person name="Hahn J.H."/>
            <person name="Sangsakoo G."/>
            <person name="Vanavichit A."/>
            <person name="de Mattos Luiz.A.T."/>
            <person name="Zimmer P.D."/>
            <person name="Malone G."/>
            <person name="Dellagostin O."/>
            <person name="de Oliveira A.C."/>
            <person name="Bevan M."/>
            <person name="Bancroft I."/>
            <person name="Minx P."/>
            <person name="Cordum H."/>
            <person name="Wilson R."/>
            <person name="Cheng Z."/>
            <person name="Jin W."/>
            <person name="Jiang J."/>
            <person name="Leong S.A."/>
            <person name="Iwama H."/>
            <person name="Gojobori T."/>
            <person name="Itoh T."/>
            <person name="Niimura Y."/>
            <person name="Fujii Y."/>
            <person name="Habara T."/>
            <person name="Sakai H."/>
            <person name="Sato Y."/>
            <person name="Wilson G."/>
            <person name="Kumar K."/>
            <person name="McCouch S."/>
            <person name="Juretic N."/>
            <person name="Hoen D."/>
            <person name="Wright S."/>
            <person name="Bruskiewich R."/>
            <person name="Bureau T."/>
            <person name="Miyao A."/>
            <person name="Hirochika H."/>
            <person name="Nishikawa T."/>
            <person name="Kadowaki K."/>
            <person name="Sugiura M."/>
            <person name="Burr B."/>
            <person name="Sasaki T."/>
        </authorList>
    </citation>
    <scope>NUCLEOTIDE SEQUENCE [LARGE SCALE GENOMIC DNA]</scope>
    <source>
        <strain evidence="3">cv. Nipponbare</strain>
    </source>
</reference>
<proteinExistence type="predicted"/>
<dbReference type="PaxDb" id="39947-A0A0N7KFD7"/>
<reference evidence="2 3" key="3">
    <citation type="journal article" date="2013" name="Rice">
        <title>Improvement of the Oryza sativa Nipponbare reference genome using next generation sequence and optical map data.</title>
        <authorList>
            <person name="Kawahara Y."/>
            <person name="de la Bastide M."/>
            <person name="Hamilton J.P."/>
            <person name="Kanamori H."/>
            <person name="McCombie W.R."/>
            <person name="Ouyang S."/>
            <person name="Schwartz D.C."/>
            <person name="Tanaka T."/>
            <person name="Wu J."/>
            <person name="Zhou S."/>
            <person name="Childs K.L."/>
            <person name="Davidson R.M."/>
            <person name="Lin H."/>
            <person name="Quesada-Ocampo L."/>
            <person name="Vaillancourt B."/>
            <person name="Sakai H."/>
            <person name="Lee S.S."/>
            <person name="Kim J."/>
            <person name="Numa H."/>
            <person name="Itoh T."/>
            <person name="Buell C.R."/>
            <person name="Matsumoto T."/>
        </authorList>
    </citation>
    <scope>NUCLEOTIDE SEQUENCE [LARGE SCALE GENOMIC DNA]</scope>
    <source>
        <strain evidence="3">cv. Nipponbare</strain>
    </source>
</reference>
<reference evidence="2 3" key="2">
    <citation type="journal article" date="2013" name="Plant Cell Physiol.">
        <title>Rice Annotation Project Database (RAP-DB): an integrative and interactive database for rice genomics.</title>
        <authorList>
            <person name="Sakai H."/>
            <person name="Lee S.S."/>
            <person name="Tanaka T."/>
            <person name="Numa H."/>
            <person name="Kim J."/>
            <person name="Kawahara Y."/>
            <person name="Wakimoto H."/>
            <person name="Yang C.C."/>
            <person name="Iwamoto M."/>
            <person name="Abe T."/>
            <person name="Yamada Y."/>
            <person name="Muto A."/>
            <person name="Inokuchi H."/>
            <person name="Ikemura T."/>
            <person name="Matsumoto T."/>
            <person name="Sasaki T."/>
            <person name="Itoh T."/>
        </authorList>
    </citation>
    <scope>NUCLEOTIDE SEQUENCE [LARGE SCALE GENOMIC DNA]</scope>
    <source>
        <strain evidence="3">cv. Nipponbare</strain>
    </source>
</reference>
<protein>
    <submittedName>
        <fullName evidence="2">Os02g0518901 protein</fullName>
    </submittedName>
</protein>
<dbReference type="AlphaFoldDB" id="A0A0N7KFD7"/>
<keyword evidence="3" id="KW-1185">Reference proteome</keyword>
<organism evidence="2 3">
    <name type="scientific">Oryza sativa subsp. japonica</name>
    <name type="common">Rice</name>
    <dbReference type="NCBI Taxonomy" id="39947"/>
    <lineage>
        <taxon>Eukaryota</taxon>
        <taxon>Viridiplantae</taxon>
        <taxon>Streptophyta</taxon>
        <taxon>Embryophyta</taxon>
        <taxon>Tracheophyta</taxon>
        <taxon>Spermatophyta</taxon>
        <taxon>Magnoliopsida</taxon>
        <taxon>Liliopsida</taxon>
        <taxon>Poales</taxon>
        <taxon>Poaceae</taxon>
        <taxon>BOP clade</taxon>
        <taxon>Oryzoideae</taxon>
        <taxon>Oryzeae</taxon>
        <taxon>Oryzinae</taxon>
        <taxon>Oryza</taxon>
        <taxon>Oryza sativa</taxon>
    </lineage>
</organism>
<dbReference type="InParanoid" id="A0A0N7KFD7"/>
<dbReference type="Proteomes" id="UP000059680">
    <property type="component" value="Chromosome 2"/>
</dbReference>
<name>A0A0N7KFD7_ORYSJ</name>
<dbReference type="EMBL" id="AP014958">
    <property type="protein sequence ID" value="BAS78929.1"/>
    <property type="molecule type" value="Genomic_DNA"/>
</dbReference>
<accession>A0A0N7KFD7</accession>
<evidence type="ECO:0000256" key="1">
    <source>
        <dbReference type="SAM" id="MobiDB-lite"/>
    </source>
</evidence>
<gene>
    <name evidence="2" type="ordered locus">Os02g0518901</name>
    <name evidence="2" type="ORF">OSNPB_020518901</name>
</gene>
<evidence type="ECO:0000313" key="2">
    <source>
        <dbReference type="EMBL" id="BAS78929.1"/>
    </source>
</evidence>
<feature type="region of interest" description="Disordered" evidence="1">
    <location>
        <begin position="1"/>
        <end position="30"/>
    </location>
</feature>